<feature type="domain" description="HMG box" evidence="10">
    <location>
        <begin position="15"/>
        <end position="71"/>
    </location>
</feature>
<dbReference type="PROSITE" id="PS50118">
    <property type="entry name" value="HMG_BOX_2"/>
    <property type="match status" value="1"/>
</dbReference>
<dbReference type="InterPro" id="IPR050342">
    <property type="entry name" value="HMGB"/>
</dbReference>
<organism evidence="11">
    <name type="scientific">Ixodes ricinus</name>
    <name type="common">Common tick</name>
    <name type="synonym">Acarus ricinus</name>
    <dbReference type="NCBI Taxonomy" id="34613"/>
    <lineage>
        <taxon>Eukaryota</taxon>
        <taxon>Metazoa</taxon>
        <taxon>Ecdysozoa</taxon>
        <taxon>Arthropoda</taxon>
        <taxon>Chelicerata</taxon>
        <taxon>Arachnida</taxon>
        <taxon>Acari</taxon>
        <taxon>Parasitiformes</taxon>
        <taxon>Ixodida</taxon>
        <taxon>Ixodoidea</taxon>
        <taxon>Ixodidae</taxon>
        <taxon>Ixodinae</taxon>
        <taxon>Ixodes</taxon>
    </lineage>
</organism>
<dbReference type="InterPro" id="IPR017967">
    <property type="entry name" value="HMG_boxA_CS"/>
</dbReference>
<evidence type="ECO:0000256" key="8">
    <source>
        <dbReference type="PROSITE-ProRule" id="PRU00267"/>
    </source>
</evidence>
<dbReference type="GO" id="GO:0005694">
    <property type="term" value="C:chromosome"/>
    <property type="evidence" value="ECO:0007669"/>
    <property type="project" value="UniProtKB-SubCell"/>
</dbReference>
<feature type="region of interest" description="Disordered" evidence="9">
    <location>
        <begin position="54"/>
        <end position="108"/>
    </location>
</feature>
<evidence type="ECO:0000256" key="4">
    <source>
        <dbReference type="ARBA" id="ARBA00022454"/>
    </source>
</evidence>
<evidence type="ECO:0000256" key="9">
    <source>
        <dbReference type="SAM" id="MobiDB-lite"/>
    </source>
</evidence>
<protein>
    <submittedName>
        <fullName evidence="11">Putative dorsal switch protein 1</fullName>
    </submittedName>
</protein>
<sequence>RGKWGKGRQAARVACRRTPSSCRPAAKSTRRSTPTENVVFAEFSKKCAERWKTMSDGEKKRFHQMADKDKKTLRLPRWPTTSHPKGREVQEAQAHQGPQPPPTTAPVGLLLVL</sequence>
<name>V5IEZ7_IXORI</name>
<dbReference type="Pfam" id="PF09011">
    <property type="entry name" value="HMG_box_2"/>
    <property type="match status" value="1"/>
</dbReference>
<keyword evidence="5" id="KW-0677">Repeat</keyword>
<dbReference type="InterPro" id="IPR036910">
    <property type="entry name" value="HMG_box_dom_sf"/>
</dbReference>
<comment type="subcellular location">
    <subcellularLocation>
        <location evidence="2">Chromosome</location>
    </subcellularLocation>
    <subcellularLocation>
        <location evidence="1">Nucleus</location>
    </subcellularLocation>
</comment>
<dbReference type="EMBL" id="GANP01009317">
    <property type="protein sequence ID" value="JAB75151.1"/>
    <property type="molecule type" value="mRNA"/>
</dbReference>
<evidence type="ECO:0000256" key="1">
    <source>
        <dbReference type="ARBA" id="ARBA00004123"/>
    </source>
</evidence>
<dbReference type="Gene3D" id="1.10.30.10">
    <property type="entry name" value="High mobility group box domain"/>
    <property type="match status" value="1"/>
</dbReference>
<keyword evidence="6 8" id="KW-0238">DNA-binding</keyword>
<dbReference type="AlphaFoldDB" id="V5IEZ7"/>
<reference evidence="11" key="1">
    <citation type="journal article" date="2015" name="Sci. Rep.">
        <title>Tissue- and time-dependent transcription in Ixodes ricinus salivary glands and midguts when blood feeding on the vertebrate host.</title>
        <authorList>
            <person name="Kotsyfakis M."/>
            <person name="Schwarz A."/>
            <person name="Erhart J."/>
            <person name="Ribeiro J.M."/>
        </authorList>
    </citation>
    <scope>NUCLEOTIDE SEQUENCE</scope>
    <source>
        <tissue evidence="11">Salivary gland and midgut</tissue>
    </source>
</reference>
<keyword evidence="4" id="KW-0158">Chromosome</keyword>
<dbReference type="PROSITE" id="PS00353">
    <property type="entry name" value="HMG_BOX_1"/>
    <property type="match status" value="1"/>
</dbReference>
<feature type="compositionally biased region" description="Basic and acidic residues" evidence="9">
    <location>
        <begin position="54"/>
        <end position="72"/>
    </location>
</feature>
<dbReference type="GO" id="GO:0005634">
    <property type="term" value="C:nucleus"/>
    <property type="evidence" value="ECO:0007669"/>
    <property type="project" value="UniProtKB-SubCell"/>
</dbReference>
<dbReference type="GO" id="GO:0003677">
    <property type="term" value="F:DNA binding"/>
    <property type="evidence" value="ECO:0007669"/>
    <property type="project" value="UniProtKB-UniRule"/>
</dbReference>
<dbReference type="SUPFAM" id="SSF47095">
    <property type="entry name" value="HMG-box"/>
    <property type="match status" value="1"/>
</dbReference>
<keyword evidence="7 8" id="KW-0539">Nucleus</keyword>
<comment type="similarity">
    <text evidence="3">Belongs to the HMGB family.</text>
</comment>
<evidence type="ECO:0000256" key="7">
    <source>
        <dbReference type="ARBA" id="ARBA00023242"/>
    </source>
</evidence>
<evidence type="ECO:0000256" key="5">
    <source>
        <dbReference type="ARBA" id="ARBA00022737"/>
    </source>
</evidence>
<dbReference type="InterPro" id="IPR009071">
    <property type="entry name" value="HMG_box_dom"/>
</dbReference>
<evidence type="ECO:0000256" key="2">
    <source>
        <dbReference type="ARBA" id="ARBA00004286"/>
    </source>
</evidence>
<evidence type="ECO:0000313" key="11">
    <source>
        <dbReference type="EMBL" id="JAB75151.1"/>
    </source>
</evidence>
<feature type="region of interest" description="Disordered" evidence="9">
    <location>
        <begin position="1"/>
        <end position="36"/>
    </location>
</feature>
<evidence type="ECO:0000256" key="3">
    <source>
        <dbReference type="ARBA" id="ARBA00008774"/>
    </source>
</evidence>
<accession>V5IEZ7</accession>
<evidence type="ECO:0000256" key="6">
    <source>
        <dbReference type="ARBA" id="ARBA00023125"/>
    </source>
</evidence>
<evidence type="ECO:0000259" key="10">
    <source>
        <dbReference type="PROSITE" id="PS50118"/>
    </source>
</evidence>
<dbReference type="PANTHER" id="PTHR48112:SF32">
    <property type="entry name" value="HIGH MOBILITY GROUP PROTEIN B3"/>
    <property type="match status" value="1"/>
</dbReference>
<feature type="DNA-binding region" description="HMG box" evidence="8">
    <location>
        <begin position="15"/>
        <end position="71"/>
    </location>
</feature>
<feature type="non-terminal residue" evidence="11">
    <location>
        <position position="1"/>
    </location>
</feature>
<dbReference type="PANTHER" id="PTHR48112">
    <property type="entry name" value="HIGH MOBILITY GROUP PROTEIN DSP1"/>
    <property type="match status" value="1"/>
</dbReference>
<proteinExistence type="evidence at transcript level"/>